<organism evidence="1 2">
    <name type="scientific">Heterorhabditis bacteriophora</name>
    <name type="common">Entomopathogenic nematode worm</name>
    <dbReference type="NCBI Taxonomy" id="37862"/>
    <lineage>
        <taxon>Eukaryota</taxon>
        <taxon>Metazoa</taxon>
        <taxon>Ecdysozoa</taxon>
        <taxon>Nematoda</taxon>
        <taxon>Chromadorea</taxon>
        <taxon>Rhabditida</taxon>
        <taxon>Rhabditina</taxon>
        <taxon>Rhabditomorpha</taxon>
        <taxon>Strongyloidea</taxon>
        <taxon>Heterorhabditidae</taxon>
        <taxon>Heterorhabditis</taxon>
    </lineage>
</organism>
<keyword evidence="1" id="KW-1185">Reference proteome</keyword>
<dbReference type="WBParaSite" id="Hba_11616">
    <property type="protein sequence ID" value="Hba_11616"/>
    <property type="gene ID" value="Hba_11616"/>
</dbReference>
<evidence type="ECO:0000313" key="1">
    <source>
        <dbReference type="Proteomes" id="UP000095283"/>
    </source>
</evidence>
<protein>
    <submittedName>
        <fullName evidence="2">Transcriptional regulator</fullName>
    </submittedName>
</protein>
<proteinExistence type="predicted"/>
<evidence type="ECO:0000313" key="2">
    <source>
        <dbReference type="WBParaSite" id="Hba_11616"/>
    </source>
</evidence>
<reference evidence="2" key="1">
    <citation type="submission" date="2016-11" db="UniProtKB">
        <authorList>
            <consortium name="WormBaseParasite"/>
        </authorList>
    </citation>
    <scope>IDENTIFICATION</scope>
</reference>
<accession>A0A1I7X2C7</accession>
<dbReference type="Proteomes" id="UP000095283">
    <property type="component" value="Unplaced"/>
</dbReference>
<name>A0A1I7X2C7_HETBA</name>
<dbReference type="AlphaFoldDB" id="A0A1I7X2C7"/>
<sequence length="29" mass="3286">MRKMQGRAPNTRLRACVTAKGGNFEHQLN</sequence>